<accession>A0ABR3XDV4</accession>
<dbReference type="EMBL" id="JAVDPF010000020">
    <property type="protein sequence ID" value="KAL1874133.1"/>
    <property type="molecule type" value="Genomic_DNA"/>
</dbReference>
<dbReference type="PANTHER" id="PTHR11361:SF21">
    <property type="entry name" value="MUTS PROTEIN HOMOLOG 4"/>
    <property type="match status" value="1"/>
</dbReference>
<comment type="caution">
    <text evidence="3">The sequence shown here is derived from an EMBL/GenBank/DDBJ whole genome shotgun (WGS) entry which is preliminary data.</text>
</comment>
<name>A0ABR3XDV4_9EURO</name>
<dbReference type="InterPro" id="IPR045076">
    <property type="entry name" value="MutS"/>
</dbReference>
<reference evidence="3 4" key="1">
    <citation type="journal article" date="2024" name="IMA Fungus">
        <title>IMA Genome - F19 : A genome assembly and annotation guide to empower mycologists, including annotated draft genome sequences of Ceratocystis pirilliformis, Diaporthe australafricana, Fusarium ophioides, Paecilomyces lecythidis, and Sporothrix stenoceras.</title>
        <authorList>
            <person name="Aylward J."/>
            <person name="Wilson A.M."/>
            <person name="Visagie C.M."/>
            <person name="Spraker J."/>
            <person name="Barnes I."/>
            <person name="Buitendag C."/>
            <person name="Ceriani C."/>
            <person name="Del Mar Angel L."/>
            <person name="du Plessis D."/>
            <person name="Fuchs T."/>
            <person name="Gasser K."/>
            <person name="Kramer D."/>
            <person name="Li W."/>
            <person name="Munsamy K."/>
            <person name="Piso A."/>
            <person name="Price J.L."/>
            <person name="Sonnekus B."/>
            <person name="Thomas C."/>
            <person name="van der Nest A."/>
            <person name="van Dijk A."/>
            <person name="van Heerden A."/>
            <person name="van Vuuren N."/>
            <person name="Yilmaz N."/>
            <person name="Duong T.A."/>
            <person name="van der Merwe N.A."/>
            <person name="Wingfield M.J."/>
            <person name="Wingfield B.D."/>
        </authorList>
    </citation>
    <scope>NUCLEOTIDE SEQUENCE [LARGE SCALE GENOMIC DNA]</scope>
    <source>
        <strain evidence="3 4">CMW 18167</strain>
    </source>
</reference>
<comment type="similarity">
    <text evidence="1">Belongs to the DNA mismatch repair MutS family.</text>
</comment>
<dbReference type="InterPro" id="IPR007696">
    <property type="entry name" value="DNA_mismatch_repair_MutS_core"/>
</dbReference>
<dbReference type="Proteomes" id="UP001583193">
    <property type="component" value="Unassembled WGS sequence"/>
</dbReference>
<evidence type="ECO:0000259" key="2">
    <source>
        <dbReference type="Pfam" id="PF05192"/>
    </source>
</evidence>
<evidence type="ECO:0000313" key="4">
    <source>
        <dbReference type="Proteomes" id="UP001583193"/>
    </source>
</evidence>
<dbReference type="Pfam" id="PF05192">
    <property type="entry name" value="MutS_III"/>
    <property type="match status" value="1"/>
</dbReference>
<gene>
    <name evidence="3" type="primary">MSH4_2</name>
    <name evidence="3" type="ORF">Plec18167_006067</name>
</gene>
<proteinExistence type="inferred from homology"/>
<keyword evidence="4" id="KW-1185">Reference proteome</keyword>
<dbReference type="InterPro" id="IPR036187">
    <property type="entry name" value="DNA_mismatch_repair_MutS_sf"/>
</dbReference>
<protein>
    <submittedName>
        <fullName evidence="3">MutS protein msh4</fullName>
    </submittedName>
</protein>
<dbReference type="PANTHER" id="PTHR11361">
    <property type="entry name" value="DNA MISMATCH REPAIR PROTEIN MUTS FAMILY MEMBER"/>
    <property type="match status" value="1"/>
</dbReference>
<dbReference type="SUPFAM" id="SSF48334">
    <property type="entry name" value="DNA repair protein MutS, domain III"/>
    <property type="match status" value="1"/>
</dbReference>
<evidence type="ECO:0000256" key="1">
    <source>
        <dbReference type="ARBA" id="ARBA00006271"/>
    </source>
</evidence>
<sequence>MTTARDTQSKLYAIVQENLPDLRITTVDRKYWSERTAHEYVDRLAFQEDLEAIKITLESNYFAACSFAAVLKYVELELDMSFSFHSLRIKFEPSQGSMMIDLATVISLELIQNVQNAKSRDSLFGLLNETLTPMGARLLRSNILQPSTEPRKILGRYDALEELTTKEDMFFSVRQGR</sequence>
<organism evidence="3 4">
    <name type="scientific">Paecilomyces lecythidis</name>
    <dbReference type="NCBI Taxonomy" id="3004212"/>
    <lineage>
        <taxon>Eukaryota</taxon>
        <taxon>Fungi</taxon>
        <taxon>Dikarya</taxon>
        <taxon>Ascomycota</taxon>
        <taxon>Pezizomycotina</taxon>
        <taxon>Eurotiomycetes</taxon>
        <taxon>Eurotiomycetidae</taxon>
        <taxon>Eurotiales</taxon>
        <taxon>Thermoascaceae</taxon>
        <taxon>Paecilomyces</taxon>
    </lineage>
</organism>
<dbReference type="Gene3D" id="1.10.1420.10">
    <property type="match status" value="1"/>
</dbReference>
<evidence type="ECO:0000313" key="3">
    <source>
        <dbReference type="EMBL" id="KAL1874133.1"/>
    </source>
</evidence>
<feature type="domain" description="DNA mismatch repair protein MutS core" evidence="2">
    <location>
        <begin position="103"/>
        <end position="173"/>
    </location>
</feature>